<organism evidence="1 2">
    <name type="scientific">Helicostylum pulchrum</name>
    <dbReference type="NCBI Taxonomy" id="562976"/>
    <lineage>
        <taxon>Eukaryota</taxon>
        <taxon>Fungi</taxon>
        <taxon>Fungi incertae sedis</taxon>
        <taxon>Mucoromycota</taxon>
        <taxon>Mucoromycotina</taxon>
        <taxon>Mucoromycetes</taxon>
        <taxon>Mucorales</taxon>
        <taxon>Mucorineae</taxon>
        <taxon>Mucoraceae</taxon>
        <taxon>Helicostylum</taxon>
    </lineage>
</organism>
<accession>A0ABP9Y5J9</accession>
<dbReference type="Proteomes" id="UP001476247">
    <property type="component" value="Unassembled WGS sequence"/>
</dbReference>
<name>A0ABP9Y5J9_9FUNG</name>
<reference evidence="1 2" key="1">
    <citation type="submission" date="2024-04" db="EMBL/GenBank/DDBJ databases">
        <title>genome sequences of Mucor flavus KT1a and Helicostylum pulchrum KT1b strains isolation_sourced from the surface of a dry-aged beef.</title>
        <authorList>
            <person name="Toyotome T."/>
            <person name="Hosono M."/>
            <person name="Torimaru M."/>
            <person name="Fukuda K."/>
            <person name="Mikami N."/>
        </authorList>
    </citation>
    <scope>NUCLEOTIDE SEQUENCE [LARGE SCALE GENOMIC DNA]</scope>
    <source>
        <strain evidence="1 2">KT1b</strain>
    </source>
</reference>
<proteinExistence type="predicted"/>
<sequence length="111" mass="13204">MTLLIRQLRTLISEAPLRQKKPDNKKVETRRKSLSVKISKEPPAIVYFERDTLEDSFECIFDPSVHHDNEEDHPDLLQKVKKREDLKPWQKPPYINQKPTFISRFKATFSQ</sequence>
<protein>
    <submittedName>
        <fullName evidence="1">Uncharacterized protein</fullName>
    </submittedName>
</protein>
<evidence type="ECO:0000313" key="2">
    <source>
        <dbReference type="Proteomes" id="UP001476247"/>
    </source>
</evidence>
<comment type="caution">
    <text evidence="1">The sequence shown here is derived from an EMBL/GenBank/DDBJ whole genome shotgun (WGS) entry which is preliminary data.</text>
</comment>
<dbReference type="EMBL" id="BAABUJ010000022">
    <property type="protein sequence ID" value="GAA5802249.1"/>
    <property type="molecule type" value="Genomic_DNA"/>
</dbReference>
<gene>
    <name evidence="1" type="ORF">HPULCUR_007712</name>
</gene>
<evidence type="ECO:0000313" key="1">
    <source>
        <dbReference type="EMBL" id="GAA5802249.1"/>
    </source>
</evidence>
<keyword evidence="2" id="KW-1185">Reference proteome</keyword>